<feature type="compositionally biased region" description="Acidic residues" evidence="1">
    <location>
        <begin position="427"/>
        <end position="437"/>
    </location>
</feature>
<name>A0AAV7PPY2_PLEWA</name>
<feature type="region of interest" description="Disordered" evidence="1">
    <location>
        <begin position="373"/>
        <end position="530"/>
    </location>
</feature>
<dbReference type="AlphaFoldDB" id="A0AAV7PPY2"/>
<dbReference type="SUPFAM" id="SSF56672">
    <property type="entry name" value="DNA/RNA polymerases"/>
    <property type="match status" value="1"/>
</dbReference>
<dbReference type="GO" id="GO:0006259">
    <property type="term" value="P:DNA metabolic process"/>
    <property type="evidence" value="ECO:0007669"/>
    <property type="project" value="UniProtKB-ARBA"/>
</dbReference>
<evidence type="ECO:0000313" key="3">
    <source>
        <dbReference type="EMBL" id="KAJ1130246.1"/>
    </source>
</evidence>
<dbReference type="GO" id="GO:0004523">
    <property type="term" value="F:RNA-DNA hybrid ribonuclease activity"/>
    <property type="evidence" value="ECO:0007669"/>
    <property type="project" value="InterPro"/>
</dbReference>
<proteinExistence type="predicted"/>
<dbReference type="EMBL" id="JANPWB010000011">
    <property type="protein sequence ID" value="KAJ1130246.1"/>
    <property type="molecule type" value="Genomic_DNA"/>
</dbReference>
<feature type="compositionally biased region" description="Basic and acidic residues" evidence="1">
    <location>
        <begin position="464"/>
        <end position="495"/>
    </location>
</feature>
<dbReference type="PROSITE" id="PS50879">
    <property type="entry name" value="RNASE_H_1"/>
    <property type="match status" value="1"/>
</dbReference>
<dbReference type="SUPFAM" id="SSF53098">
    <property type="entry name" value="Ribonuclease H-like"/>
    <property type="match status" value="1"/>
</dbReference>
<keyword evidence="4" id="KW-1185">Reference proteome</keyword>
<dbReference type="Pfam" id="PF00075">
    <property type="entry name" value="RNase_H"/>
    <property type="match status" value="1"/>
</dbReference>
<sequence length="566" mass="62351">MKELKCRQTVMMKGDEGQISEPETETTYEEYPLISFFPMFTVTDLPTELQGTVTEKVWDLTGKEVGLIKGVEPVKVDVKPNAVFPQVHGGANRPVAYFSATLDPVAAALPGCLRAVAAAGQSLTQCEGIVMGHPLTVMVPHSVKILLTQTKTQHMTTARMTKYETIILASPNVSLKRCTVLNPATLLPNENTDVDDAEEVEHDCLEVTELCTKPRPDIKDTQLEENDYIIFVDGSCLRDSVGVLRVGYAVCTITSILEASWLSRVYSAQVAELVALTRAMHAADKLEVTIYTDSRYGFGIAHDFGQLWSRRGFMTSSGSPVKNGEKIKELFHAILLPLEIAVVKCSAYVKSQDCVNGKWICRSSCKGRRVIKRKQTEGKPVEDGLVTQPVNKIQKGEGEPISTEAPGGPSQREVLPEADGYGFEVEPLTDPEGEGGETEGSRSVPTPPEPLADPSRENTIAQEKGIDQHPEKPSGRKPLKGDKWPEPQAAKEKVAINETIEEEVDTTRKEDHSEGELQGDHKLKRKRVANRRYSGPESAYAMTAELQQEFLAFCFDREVPGQYYGT</sequence>
<evidence type="ECO:0000313" key="4">
    <source>
        <dbReference type="Proteomes" id="UP001066276"/>
    </source>
</evidence>
<dbReference type="Proteomes" id="UP001066276">
    <property type="component" value="Chromosome 7"/>
</dbReference>
<dbReference type="InterPro" id="IPR036397">
    <property type="entry name" value="RNaseH_sf"/>
</dbReference>
<dbReference type="InterPro" id="IPR002156">
    <property type="entry name" value="RNaseH_domain"/>
</dbReference>
<dbReference type="Gene3D" id="3.10.20.370">
    <property type="match status" value="1"/>
</dbReference>
<dbReference type="Gene3D" id="3.30.420.10">
    <property type="entry name" value="Ribonuclease H-like superfamily/Ribonuclease H"/>
    <property type="match status" value="1"/>
</dbReference>
<protein>
    <recommendedName>
        <fullName evidence="2">RNase H type-1 domain-containing protein</fullName>
    </recommendedName>
</protein>
<dbReference type="InterPro" id="IPR012337">
    <property type="entry name" value="RNaseH-like_sf"/>
</dbReference>
<organism evidence="3 4">
    <name type="scientific">Pleurodeles waltl</name>
    <name type="common">Iberian ribbed newt</name>
    <dbReference type="NCBI Taxonomy" id="8319"/>
    <lineage>
        <taxon>Eukaryota</taxon>
        <taxon>Metazoa</taxon>
        <taxon>Chordata</taxon>
        <taxon>Craniata</taxon>
        <taxon>Vertebrata</taxon>
        <taxon>Euteleostomi</taxon>
        <taxon>Amphibia</taxon>
        <taxon>Batrachia</taxon>
        <taxon>Caudata</taxon>
        <taxon>Salamandroidea</taxon>
        <taxon>Salamandridae</taxon>
        <taxon>Pleurodelinae</taxon>
        <taxon>Pleurodeles</taxon>
    </lineage>
</organism>
<dbReference type="InterPro" id="IPR043502">
    <property type="entry name" value="DNA/RNA_pol_sf"/>
</dbReference>
<dbReference type="GO" id="GO:0003676">
    <property type="term" value="F:nucleic acid binding"/>
    <property type="evidence" value="ECO:0007669"/>
    <property type="project" value="InterPro"/>
</dbReference>
<evidence type="ECO:0000256" key="1">
    <source>
        <dbReference type="SAM" id="MobiDB-lite"/>
    </source>
</evidence>
<comment type="caution">
    <text evidence="3">The sequence shown here is derived from an EMBL/GenBank/DDBJ whole genome shotgun (WGS) entry which is preliminary data.</text>
</comment>
<feature type="domain" description="RNase H type-1" evidence="2">
    <location>
        <begin position="224"/>
        <end position="391"/>
    </location>
</feature>
<feature type="compositionally biased region" description="Basic and acidic residues" evidence="1">
    <location>
        <begin position="505"/>
        <end position="521"/>
    </location>
</feature>
<evidence type="ECO:0000259" key="2">
    <source>
        <dbReference type="PROSITE" id="PS50879"/>
    </source>
</evidence>
<gene>
    <name evidence="3" type="ORF">NDU88_008601</name>
</gene>
<accession>A0AAV7PPY2</accession>
<reference evidence="3" key="1">
    <citation type="journal article" date="2022" name="bioRxiv">
        <title>Sequencing and chromosome-scale assembly of the giantPleurodeles waltlgenome.</title>
        <authorList>
            <person name="Brown T."/>
            <person name="Elewa A."/>
            <person name="Iarovenko S."/>
            <person name="Subramanian E."/>
            <person name="Araus A.J."/>
            <person name="Petzold A."/>
            <person name="Susuki M."/>
            <person name="Suzuki K.-i.T."/>
            <person name="Hayashi T."/>
            <person name="Toyoda A."/>
            <person name="Oliveira C."/>
            <person name="Osipova E."/>
            <person name="Leigh N.D."/>
            <person name="Simon A."/>
            <person name="Yun M.H."/>
        </authorList>
    </citation>
    <scope>NUCLEOTIDE SEQUENCE</scope>
    <source>
        <strain evidence="3">20211129_DDA</strain>
        <tissue evidence="3">Liver</tissue>
    </source>
</reference>